<evidence type="ECO:0000313" key="1">
    <source>
        <dbReference type="EMBL" id="PMD24682.1"/>
    </source>
</evidence>
<protein>
    <submittedName>
        <fullName evidence="1">Uncharacterized protein</fullName>
    </submittedName>
</protein>
<keyword evidence="2" id="KW-1185">Reference proteome</keyword>
<dbReference type="EMBL" id="KZ613472">
    <property type="protein sequence ID" value="PMD24682.1"/>
    <property type="molecule type" value="Genomic_DNA"/>
</dbReference>
<evidence type="ECO:0000313" key="2">
    <source>
        <dbReference type="Proteomes" id="UP000235672"/>
    </source>
</evidence>
<dbReference type="AlphaFoldDB" id="A0A2J6QEJ5"/>
<sequence length="177" mass="19917">MLHRIWREPSVQFVLEDWKAFLPSRVTLPSSLCPLFPRFLPSCVPSEPFQPTFLPVLHSIYIPPAFLLVLPPNYIPSISFPLFLPARVLPPRIPNSRSGYRARDQNSSPPRPPLQAFGYFASSFLIATQLFISYESSCGGNHNNYTNFIIARPPRACTGRKASSSLLTLSSAIHYLE</sequence>
<proteinExistence type="predicted"/>
<organism evidence="1 2">
    <name type="scientific">Hyaloscypha hepaticicola</name>
    <dbReference type="NCBI Taxonomy" id="2082293"/>
    <lineage>
        <taxon>Eukaryota</taxon>
        <taxon>Fungi</taxon>
        <taxon>Dikarya</taxon>
        <taxon>Ascomycota</taxon>
        <taxon>Pezizomycotina</taxon>
        <taxon>Leotiomycetes</taxon>
        <taxon>Helotiales</taxon>
        <taxon>Hyaloscyphaceae</taxon>
        <taxon>Hyaloscypha</taxon>
    </lineage>
</organism>
<reference evidence="1 2" key="1">
    <citation type="submission" date="2016-05" db="EMBL/GenBank/DDBJ databases">
        <title>A degradative enzymes factory behind the ericoid mycorrhizal symbiosis.</title>
        <authorList>
            <consortium name="DOE Joint Genome Institute"/>
            <person name="Martino E."/>
            <person name="Morin E."/>
            <person name="Grelet G."/>
            <person name="Kuo A."/>
            <person name="Kohler A."/>
            <person name="Daghino S."/>
            <person name="Barry K."/>
            <person name="Choi C."/>
            <person name="Cichocki N."/>
            <person name="Clum A."/>
            <person name="Copeland A."/>
            <person name="Hainaut M."/>
            <person name="Haridas S."/>
            <person name="Labutti K."/>
            <person name="Lindquist E."/>
            <person name="Lipzen A."/>
            <person name="Khouja H.-R."/>
            <person name="Murat C."/>
            <person name="Ohm R."/>
            <person name="Olson A."/>
            <person name="Spatafora J."/>
            <person name="Veneault-Fourrey C."/>
            <person name="Henrissat B."/>
            <person name="Grigoriev I."/>
            <person name="Martin F."/>
            <person name="Perotto S."/>
        </authorList>
    </citation>
    <scope>NUCLEOTIDE SEQUENCE [LARGE SCALE GENOMIC DNA]</scope>
    <source>
        <strain evidence="1 2">UAMH 7357</strain>
    </source>
</reference>
<name>A0A2J6QEJ5_9HELO</name>
<accession>A0A2J6QEJ5</accession>
<gene>
    <name evidence="1" type="ORF">NA56DRAFT_495544</name>
</gene>
<dbReference type="Proteomes" id="UP000235672">
    <property type="component" value="Unassembled WGS sequence"/>
</dbReference>